<organism evidence="1 2">
    <name type="scientific">Enterococcus pseudoavium</name>
    <dbReference type="NCBI Taxonomy" id="44007"/>
    <lineage>
        <taxon>Bacteria</taxon>
        <taxon>Bacillati</taxon>
        <taxon>Bacillota</taxon>
        <taxon>Bacilli</taxon>
        <taxon>Lactobacillales</taxon>
        <taxon>Enterococcaceae</taxon>
        <taxon>Enterococcus</taxon>
    </lineage>
</organism>
<reference evidence="1 2" key="1">
    <citation type="submission" date="2023-03" db="EMBL/GenBank/DDBJ databases">
        <authorList>
            <person name="Shen W."/>
            <person name="Cai J."/>
        </authorList>
    </citation>
    <scope>NUCLEOTIDE SEQUENCE [LARGE SCALE GENOMIC DNA]</scope>
    <source>
        <strain evidence="1 2">Y59</strain>
    </source>
</reference>
<dbReference type="Proteomes" id="UP001269061">
    <property type="component" value="Unassembled WGS sequence"/>
</dbReference>
<dbReference type="RefSeq" id="WP_311815885.1">
    <property type="nucleotide sequence ID" value="NZ_JARQAZ010000007.1"/>
</dbReference>
<evidence type="ECO:0000313" key="2">
    <source>
        <dbReference type="Proteomes" id="UP001269061"/>
    </source>
</evidence>
<proteinExistence type="predicted"/>
<keyword evidence="2" id="KW-1185">Reference proteome</keyword>
<gene>
    <name evidence="1" type="ORF">P7H46_09955</name>
</gene>
<protein>
    <submittedName>
        <fullName evidence="1">Uncharacterized protein</fullName>
    </submittedName>
</protein>
<evidence type="ECO:0000313" key="1">
    <source>
        <dbReference type="EMBL" id="MDT2771161.1"/>
    </source>
</evidence>
<name>A0ABU3FL78_9ENTE</name>
<dbReference type="EMBL" id="JARQAZ010000007">
    <property type="protein sequence ID" value="MDT2771161.1"/>
    <property type="molecule type" value="Genomic_DNA"/>
</dbReference>
<accession>A0ABU3FL78</accession>
<sequence length="73" mass="8448">MAEKYRKLIRILLSIVLVLGILMLFSNPIKDYIVEYNVKKATVQHFSAAEIKKISGLLNKKCKKLTARLFRLI</sequence>
<comment type="caution">
    <text evidence="1">The sequence shown here is derived from an EMBL/GenBank/DDBJ whole genome shotgun (WGS) entry which is preliminary data.</text>
</comment>